<accession>A0A7J7BVM5</accession>
<dbReference type="GO" id="GO:0003723">
    <property type="term" value="F:RNA binding"/>
    <property type="evidence" value="ECO:0007669"/>
    <property type="project" value="UniProtKB-UniRule"/>
</dbReference>
<gene>
    <name evidence="5" type="ORF">HS088_TW23G00462</name>
</gene>
<dbReference type="SUPFAM" id="SSF54928">
    <property type="entry name" value="RNA-binding domain, RBD"/>
    <property type="match status" value="3"/>
</dbReference>
<dbReference type="AlphaFoldDB" id="A0A7J7BVM5"/>
<dbReference type="InterPro" id="IPR035979">
    <property type="entry name" value="RBD_domain_sf"/>
</dbReference>
<feature type="compositionally biased region" description="Basic and acidic residues" evidence="3">
    <location>
        <begin position="111"/>
        <end position="136"/>
    </location>
</feature>
<keyword evidence="1 2" id="KW-0694">RNA-binding</keyword>
<dbReference type="Pfam" id="PF00076">
    <property type="entry name" value="RRM_1"/>
    <property type="match status" value="3"/>
</dbReference>
<comment type="caution">
    <text evidence="5">The sequence shown here is derived from an EMBL/GenBank/DDBJ whole genome shotgun (WGS) entry which is preliminary data.</text>
</comment>
<feature type="compositionally biased region" description="Low complexity" evidence="3">
    <location>
        <begin position="23"/>
        <end position="34"/>
    </location>
</feature>
<proteinExistence type="predicted"/>
<evidence type="ECO:0000256" key="2">
    <source>
        <dbReference type="PROSITE-ProRule" id="PRU00176"/>
    </source>
</evidence>
<evidence type="ECO:0000313" key="6">
    <source>
        <dbReference type="Proteomes" id="UP000593562"/>
    </source>
</evidence>
<evidence type="ECO:0000256" key="3">
    <source>
        <dbReference type="SAM" id="MobiDB-lite"/>
    </source>
</evidence>
<feature type="domain" description="RRM" evidence="4">
    <location>
        <begin position="416"/>
        <end position="485"/>
    </location>
</feature>
<dbReference type="InterPro" id="IPR000504">
    <property type="entry name" value="RRM_dom"/>
</dbReference>
<evidence type="ECO:0000313" key="5">
    <source>
        <dbReference type="EMBL" id="KAF5725735.1"/>
    </source>
</evidence>
<dbReference type="EMBL" id="JAAARO010000023">
    <property type="protein sequence ID" value="KAF5725735.1"/>
    <property type="molecule type" value="Genomic_DNA"/>
</dbReference>
<feature type="region of interest" description="Disordered" evidence="3">
    <location>
        <begin position="1"/>
        <end position="162"/>
    </location>
</feature>
<dbReference type="PROSITE" id="PS50102">
    <property type="entry name" value="RRM"/>
    <property type="match status" value="3"/>
</dbReference>
<organism evidence="5 6">
    <name type="scientific">Tripterygium wilfordii</name>
    <name type="common">Thunder God vine</name>
    <dbReference type="NCBI Taxonomy" id="458696"/>
    <lineage>
        <taxon>Eukaryota</taxon>
        <taxon>Viridiplantae</taxon>
        <taxon>Streptophyta</taxon>
        <taxon>Embryophyta</taxon>
        <taxon>Tracheophyta</taxon>
        <taxon>Spermatophyta</taxon>
        <taxon>Magnoliopsida</taxon>
        <taxon>eudicotyledons</taxon>
        <taxon>Gunneridae</taxon>
        <taxon>Pentapetalae</taxon>
        <taxon>rosids</taxon>
        <taxon>fabids</taxon>
        <taxon>Celastrales</taxon>
        <taxon>Celastraceae</taxon>
        <taxon>Tripterygium</taxon>
    </lineage>
</organism>
<feature type="region of interest" description="Disordered" evidence="3">
    <location>
        <begin position="753"/>
        <end position="774"/>
    </location>
</feature>
<dbReference type="InParanoid" id="A0A7J7BVM5"/>
<evidence type="ECO:0000259" key="4">
    <source>
        <dbReference type="PROSITE" id="PS50102"/>
    </source>
</evidence>
<sequence>MPPKKKPQPPGPRPRRSLRTAARRAAAESAALAASKEDTEKAPEVAVPLSESGSETCRINEEDDGEMTTVTTDSAPESAVLDSPIGTESASADANCGDGGSAIGDGSTQKRSCEEGGQADRIERLSGDEIREEKVEQSGAEAGTLGTAIGDSACGGGGTSPRDDVVAERVEAENGVMKKKKKVVKIVRKLVKKRVSKGVEKGMTACWSEELERHQVFGDTNATSLMAVEKPNLAVDGAEDPNSLTDGSVEVRKSNLAVDGVENLKSHTYGSMEVKKPNIAVDGAQDPADDSMEVEKLNLLEDIAENSNSAADGSMEGKECSVAEMPLQPENNVNVVVKPTTVTEVPEERPNLDLLSENCEYGAMCKELGGGAEEGVNEEGEKGDDVNLTAEGKTGTVGIALSGELEALERRKRRQTEIFIGGLDKDTNEEEIRKVFEDSGKIVEVRLLINGKTGKNKGYGFVRFSSAADAKRALEKHPRVKICGKQCSPAPVEGNDTLFLGNIDKKWKNEDVIKLLQNIGIEKIDKVTVIADPNNIERNRGFAFVELESNKDAQIAYKILQTNDMPGKLQNIKVAWAEPLSEPDEEEMLKVKSVYVEYLPSSWNEEKIRSYFEKFGEIENVVLSRNLRSSRRKDFAFVKFATREAALACIESFNQETLSDEGSKVHVKVSLAKPQPKNKLHQKVSKTIRTEVISKQKPTVTQYEPRNKSISSIHQNINTLDNRRSSAEVERLLAERASFRQFQSRFDTGSPIVGDSYSLPGRKRPPPTFGDNLYNTEPRGYPRMRLESSFPVASPSYSTYASGVGVTSLSHQQQQGTGYRLGFGRLDYANGFQNEQAPYLGRNSPHYRCKYNVHVSLLRGPFLFLIVVSIGFEDVHPIIHISKLCEGVSNFGSSLLLFPNSLSLTSRLPLRSLVRSMDIFNPLV</sequence>
<reference evidence="5 6" key="1">
    <citation type="journal article" date="2020" name="Nat. Commun.">
        <title>Genome of Tripterygium wilfordii and identification of cytochrome P450 involved in triptolide biosynthesis.</title>
        <authorList>
            <person name="Tu L."/>
            <person name="Su P."/>
            <person name="Zhang Z."/>
            <person name="Gao L."/>
            <person name="Wang J."/>
            <person name="Hu T."/>
            <person name="Zhou J."/>
            <person name="Zhang Y."/>
            <person name="Zhao Y."/>
            <person name="Liu Y."/>
            <person name="Song Y."/>
            <person name="Tong Y."/>
            <person name="Lu Y."/>
            <person name="Yang J."/>
            <person name="Xu C."/>
            <person name="Jia M."/>
            <person name="Peters R.J."/>
            <person name="Huang L."/>
            <person name="Gao W."/>
        </authorList>
    </citation>
    <scope>NUCLEOTIDE SEQUENCE [LARGE SCALE GENOMIC DNA]</scope>
    <source>
        <strain evidence="6">cv. XIE 37</strain>
        <tissue evidence="5">Leaf</tissue>
    </source>
</reference>
<feature type="domain" description="RRM" evidence="4">
    <location>
        <begin position="592"/>
        <end position="672"/>
    </location>
</feature>
<dbReference type="Proteomes" id="UP000593562">
    <property type="component" value="Unassembled WGS sequence"/>
</dbReference>
<dbReference type="SMART" id="SM00360">
    <property type="entry name" value="RRM"/>
    <property type="match status" value="3"/>
</dbReference>
<feature type="compositionally biased region" description="Basic residues" evidence="3">
    <location>
        <begin position="1"/>
        <end position="22"/>
    </location>
</feature>
<dbReference type="CDD" id="cd00590">
    <property type="entry name" value="RRM_SF"/>
    <property type="match status" value="2"/>
</dbReference>
<evidence type="ECO:0000256" key="1">
    <source>
        <dbReference type="ARBA" id="ARBA00022884"/>
    </source>
</evidence>
<dbReference type="InterPro" id="IPR012677">
    <property type="entry name" value="Nucleotide-bd_a/b_plait_sf"/>
</dbReference>
<name>A0A7J7BVM5_TRIWF</name>
<dbReference type="Gene3D" id="3.30.70.330">
    <property type="match status" value="3"/>
</dbReference>
<protein>
    <submittedName>
        <fullName evidence="5">Nucleolin-like</fullName>
    </submittedName>
</protein>
<keyword evidence="6" id="KW-1185">Reference proteome</keyword>
<dbReference type="PANTHER" id="PTHR21245">
    <property type="entry name" value="HETEROGENEOUS NUCLEAR RIBONUCLEOPROTEIN"/>
    <property type="match status" value="1"/>
</dbReference>
<feature type="domain" description="RRM" evidence="4">
    <location>
        <begin position="496"/>
        <end position="579"/>
    </location>
</feature>